<dbReference type="OrthoDB" id="6510216at2759"/>
<evidence type="ECO:0000256" key="1">
    <source>
        <dbReference type="SAM" id="Phobius"/>
    </source>
</evidence>
<feature type="transmembrane region" description="Helical" evidence="1">
    <location>
        <begin position="145"/>
        <end position="164"/>
    </location>
</feature>
<feature type="transmembrane region" description="Helical" evidence="1">
    <location>
        <begin position="37"/>
        <end position="56"/>
    </location>
</feature>
<feature type="transmembrane region" description="Helical" evidence="1">
    <location>
        <begin position="203"/>
        <end position="222"/>
    </location>
</feature>
<feature type="transmembrane region" description="Helical" evidence="1">
    <location>
        <begin position="68"/>
        <end position="85"/>
    </location>
</feature>
<dbReference type="EMBL" id="OC860401">
    <property type="protein sequence ID" value="CAD7628555.1"/>
    <property type="molecule type" value="Genomic_DNA"/>
</dbReference>
<organism evidence="2">
    <name type="scientific">Medioppia subpectinata</name>
    <dbReference type="NCBI Taxonomy" id="1979941"/>
    <lineage>
        <taxon>Eukaryota</taxon>
        <taxon>Metazoa</taxon>
        <taxon>Ecdysozoa</taxon>
        <taxon>Arthropoda</taxon>
        <taxon>Chelicerata</taxon>
        <taxon>Arachnida</taxon>
        <taxon>Acari</taxon>
        <taxon>Acariformes</taxon>
        <taxon>Sarcoptiformes</taxon>
        <taxon>Oribatida</taxon>
        <taxon>Brachypylina</taxon>
        <taxon>Oppioidea</taxon>
        <taxon>Oppiidae</taxon>
        <taxon>Medioppia</taxon>
    </lineage>
</organism>
<name>A0A7R9KT21_9ACAR</name>
<dbReference type="EMBL" id="CAJPIZ010005826">
    <property type="protein sequence ID" value="CAG2108985.1"/>
    <property type="molecule type" value="Genomic_DNA"/>
</dbReference>
<keyword evidence="1" id="KW-1133">Transmembrane helix</keyword>
<feature type="transmembrane region" description="Helical" evidence="1">
    <location>
        <begin position="12"/>
        <end position="31"/>
    </location>
</feature>
<keyword evidence="3" id="KW-1185">Reference proteome</keyword>
<reference evidence="2" key="1">
    <citation type="submission" date="2020-11" db="EMBL/GenBank/DDBJ databases">
        <authorList>
            <person name="Tran Van P."/>
        </authorList>
    </citation>
    <scope>NUCLEOTIDE SEQUENCE</scope>
</reference>
<sequence>MCFTSFMSCDSVLSALPVVMALFWPLVAAFAGKETVVWQSLVVCLYFVATDLFGRLLRHLFRTDYHPFESVANLVLLAVLFGQPYVKTPAIVIQSVGFLLTNCEPLVVFIEMRQLVRLVMALGQWLADAIRAADDDSDGHKRAVLLKASVLTGTVVAYSVAFFVIRSALVSAQTLLFTYAAILLVSFQVIQIVATVYVDEGVITVPALVFLASSFCLYLSVFEDNNKTNYNSK</sequence>
<protein>
    <submittedName>
        <fullName evidence="2">Uncharacterized protein</fullName>
    </submittedName>
</protein>
<gene>
    <name evidence="2" type="ORF">OSB1V03_LOCUS8976</name>
</gene>
<keyword evidence="1" id="KW-0812">Transmembrane</keyword>
<feature type="transmembrane region" description="Helical" evidence="1">
    <location>
        <begin position="176"/>
        <end position="197"/>
    </location>
</feature>
<dbReference type="Proteomes" id="UP000759131">
    <property type="component" value="Unassembled WGS sequence"/>
</dbReference>
<keyword evidence="1" id="KW-0472">Membrane</keyword>
<evidence type="ECO:0000313" key="2">
    <source>
        <dbReference type="EMBL" id="CAD7628555.1"/>
    </source>
</evidence>
<accession>A0A7R9KT21</accession>
<dbReference type="AlphaFoldDB" id="A0A7R9KT21"/>
<evidence type="ECO:0000313" key="3">
    <source>
        <dbReference type="Proteomes" id="UP000759131"/>
    </source>
</evidence>
<proteinExistence type="predicted"/>